<evidence type="ECO:0000256" key="3">
    <source>
        <dbReference type="SAM" id="SignalP"/>
    </source>
</evidence>
<gene>
    <name evidence="4" type="ORF">CVIRNUC_005636</name>
</gene>
<feature type="signal peptide" evidence="3">
    <location>
        <begin position="1"/>
        <end position="21"/>
    </location>
</feature>
<keyword evidence="3" id="KW-0732">Signal</keyword>
<reference evidence="4 5" key="1">
    <citation type="submission" date="2023-10" db="EMBL/GenBank/DDBJ databases">
        <authorList>
            <person name="Maclean D."/>
            <person name="Macfadyen A."/>
        </authorList>
    </citation>
    <scope>NUCLEOTIDE SEQUENCE [LARGE SCALE GENOMIC DNA]</scope>
</reference>
<dbReference type="EMBL" id="CAUYUE010000007">
    <property type="protein sequence ID" value="CAK0782335.1"/>
    <property type="molecule type" value="Genomic_DNA"/>
</dbReference>
<organism evidence="4 5">
    <name type="scientific">Coccomyxa viridis</name>
    <dbReference type="NCBI Taxonomy" id="1274662"/>
    <lineage>
        <taxon>Eukaryota</taxon>
        <taxon>Viridiplantae</taxon>
        <taxon>Chlorophyta</taxon>
        <taxon>core chlorophytes</taxon>
        <taxon>Trebouxiophyceae</taxon>
        <taxon>Trebouxiophyceae incertae sedis</taxon>
        <taxon>Coccomyxaceae</taxon>
        <taxon>Coccomyxa</taxon>
    </lineage>
</organism>
<keyword evidence="5" id="KW-1185">Reference proteome</keyword>
<dbReference type="Proteomes" id="UP001314263">
    <property type="component" value="Unassembled WGS sequence"/>
</dbReference>
<evidence type="ECO:0000313" key="5">
    <source>
        <dbReference type="Proteomes" id="UP001314263"/>
    </source>
</evidence>
<dbReference type="PRINTS" id="PR01217">
    <property type="entry name" value="PRICHEXTENSN"/>
</dbReference>
<evidence type="ECO:0000313" key="4">
    <source>
        <dbReference type="EMBL" id="CAK0782335.1"/>
    </source>
</evidence>
<feature type="region of interest" description="Disordered" evidence="2">
    <location>
        <begin position="477"/>
        <end position="627"/>
    </location>
</feature>
<comment type="caution">
    <text evidence="4">The sequence shown here is derived from an EMBL/GenBank/DDBJ whole genome shotgun (WGS) entry which is preliminary data.</text>
</comment>
<proteinExistence type="predicted"/>
<dbReference type="PANTHER" id="PTHR13037">
    <property type="entry name" value="FORMIN"/>
    <property type="match status" value="1"/>
</dbReference>
<protein>
    <submittedName>
        <fullName evidence="4">Uncharacterized protein</fullName>
    </submittedName>
</protein>
<dbReference type="PANTHER" id="PTHR13037:SF24">
    <property type="entry name" value="POLYCOMB PROTEIN PCL-RELATED"/>
    <property type="match status" value="1"/>
</dbReference>
<feature type="chain" id="PRO_5043718302" evidence="3">
    <location>
        <begin position="22"/>
        <end position="627"/>
    </location>
</feature>
<evidence type="ECO:0000256" key="1">
    <source>
        <dbReference type="ARBA" id="ARBA00022581"/>
    </source>
</evidence>
<keyword evidence="1" id="KW-0945">Host-virus interaction</keyword>
<evidence type="ECO:0000256" key="2">
    <source>
        <dbReference type="SAM" id="MobiDB-lite"/>
    </source>
</evidence>
<accession>A0AAV1I899</accession>
<dbReference type="AlphaFoldDB" id="A0AAV1I899"/>
<sequence>MSTASILGALLVLAVCNGVNGKGVQGAATQRHTTRYRVHNKIPAKYLPALQRTAVSGTWTSETTLLLTSAIVKAGTVTPEYDSCKSGKAPATVNGTEIRSQKLQKVADAPASSLRVDACSNLTLAGRDGRSLQVYTGPASQGCRVRWLDDTAYVHVVVDHITEAAGQPGSWAVSLPKQRGSFTTAQCSGPPGACALASARPCAMDAAAARKGPVAADDVEAQSVGGSCSAGSPSSQSAGGQSLVYGLQATMYPNAYGANCESGSTQPYGMPNFGFLAKDPLLPQRCQDPTQMQAYGGVFPGSPPLDPNHYSKCYGMQLTGYVAVSSTIDIQTSSSDNNTYQFQNQFRVCARYTGHAQVTLNGITLTDSPAGNYDSTLVCHDFSYLPSGLLPITVQYASDPTDVNNAFQFWIIPVKGVTEVANPVNAGQKYQVDYACSCCGLFGGSGDCCQPLDSCSYLTSSCGTTKPETQAFLAVETPPPIQAPPPPSPIASPPPPSPVASPTPPSPVASPPPPSPVASTPPPSPVASPPPPLQPGPPPPSPPSPPPANPPPPSPPPPAPPASPPPSPPPANPPPPTPPPPSPPSPPPVAPPPPSPPPPSPPANPPPSPPPANPPPPSPPPPTPPRY</sequence>
<name>A0AAV1I899_9CHLO</name>